<keyword evidence="1" id="KW-0808">Transferase</keyword>
<accession>A0A8H3KVP4</accession>
<organism evidence="1 2">
    <name type="scientific">Rhizophagus clarus</name>
    <dbReference type="NCBI Taxonomy" id="94130"/>
    <lineage>
        <taxon>Eukaryota</taxon>
        <taxon>Fungi</taxon>
        <taxon>Fungi incertae sedis</taxon>
        <taxon>Mucoromycota</taxon>
        <taxon>Glomeromycotina</taxon>
        <taxon>Glomeromycetes</taxon>
        <taxon>Glomerales</taxon>
        <taxon>Glomeraceae</taxon>
        <taxon>Rhizophagus</taxon>
    </lineage>
</organism>
<dbReference type="GO" id="GO:0016746">
    <property type="term" value="F:acyltransferase activity"/>
    <property type="evidence" value="ECO:0007669"/>
    <property type="project" value="UniProtKB-KW"/>
</dbReference>
<gene>
    <name evidence="1" type="ORF">RCL2_000418300</name>
</gene>
<comment type="caution">
    <text evidence="1">The sequence shown here is derived from an EMBL/GenBank/DDBJ whole genome shotgun (WGS) entry which is preliminary data.</text>
</comment>
<dbReference type="Proteomes" id="UP000615446">
    <property type="component" value="Unassembled WGS sequence"/>
</dbReference>
<keyword evidence="1" id="KW-0012">Acyltransferase</keyword>
<reference evidence="1" key="1">
    <citation type="submission" date="2019-10" db="EMBL/GenBank/DDBJ databases">
        <title>Conservation and host-specific expression of non-tandemly repeated heterogenous ribosome RNA gene in arbuscular mycorrhizal fungi.</title>
        <authorList>
            <person name="Maeda T."/>
            <person name="Kobayashi Y."/>
            <person name="Nakagawa T."/>
            <person name="Ezawa T."/>
            <person name="Yamaguchi K."/>
            <person name="Bino T."/>
            <person name="Nishimoto Y."/>
            <person name="Shigenobu S."/>
            <person name="Kawaguchi M."/>
        </authorList>
    </citation>
    <scope>NUCLEOTIDE SEQUENCE</scope>
    <source>
        <strain evidence="1">HR1</strain>
    </source>
</reference>
<evidence type="ECO:0000313" key="2">
    <source>
        <dbReference type="Proteomes" id="UP000615446"/>
    </source>
</evidence>
<evidence type="ECO:0000313" key="1">
    <source>
        <dbReference type="EMBL" id="GES76797.1"/>
    </source>
</evidence>
<dbReference type="OrthoDB" id="10255570at2759"/>
<name>A0A8H3KVP4_9GLOM</name>
<dbReference type="AlphaFoldDB" id="A0A8H3KVP4"/>
<protein>
    <submittedName>
        <fullName evidence="1">Putative acyltransferase</fullName>
    </submittedName>
</protein>
<dbReference type="EMBL" id="BLAL01000026">
    <property type="protein sequence ID" value="GES76797.1"/>
    <property type="molecule type" value="Genomic_DNA"/>
</dbReference>
<sequence length="88" mass="9690">MTTIALSPDYIPTRNSDGAIEPRGKLWDLVERIGKFRREGKNRRDNATVSSRVLRLAEIVGAPSTADVVVMTNLMSRPVKAGKPEAKL</sequence>
<proteinExistence type="predicted"/>